<dbReference type="Gene3D" id="3.40.50.1000">
    <property type="entry name" value="HAD superfamily/HAD-like"/>
    <property type="match status" value="1"/>
</dbReference>
<evidence type="ECO:0000256" key="1">
    <source>
        <dbReference type="ARBA" id="ARBA00004107"/>
    </source>
</evidence>
<feature type="transmembrane region" description="Helical" evidence="14">
    <location>
        <begin position="982"/>
        <end position="1005"/>
    </location>
</feature>
<dbReference type="FunFam" id="3.40.1110.10:FF:000026">
    <property type="entry name" value="Cation-transporting ATPase"/>
    <property type="match status" value="1"/>
</dbReference>
<feature type="transmembrane region" description="Helical" evidence="14">
    <location>
        <begin position="915"/>
        <end position="937"/>
    </location>
</feature>
<dbReference type="InterPro" id="IPR059000">
    <property type="entry name" value="ATPase_P-type_domA"/>
</dbReference>
<dbReference type="InterPro" id="IPR023214">
    <property type="entry name" value="HAD_sf"/>
</dbReference>
<evidence type="ECO:0000256" key="10">
    <source>
        <dbReference type="ARBA" id="ARBA00022967"/>
    </source>
</evidence>
<dbReference type="Proteomes" id="UP000225706">
    <property type="component" value="Unassembled WGS sequence"/>
</dbReference>
<keyword evidence="11 14" id="KW-1133">Transmembrane helix</keyword>
<keyword evidence="10 14" id="KW-1278">Translocase</keyword>
<evidence type="ECO:0000313" key="18">
    <source>
        <dbReference type="EMBL" id="PFX31918.1"/>
    </source>
</evidence>
<dbReference type="FunFam" id="1.20.1110.10:FF:000023">
    <property type="entry name" value="Cation-transporting ATPase"/>
    <property type="match status" value="1"/>
</dbReference>
<evidence type="ECO:0000256" key="5">
    <source>
        <dbReference type="ARBA" id="ARBA00022723"/>
    </source>
</evidence>
<feature type="domain" description="P5B-type ATPase N-terminal" evidence="17">
    <location>
        <begin position="18"/>
        <end position="146"/>
    </location>
</feature>
<dbReference type="EC" id="7.2.2.-" evidence="14"/>
<dbReference type="InterPro" id="IPR044492">
    <property type="entry name" value="P_typ_ATPase_HD_dom"/>
</dbReference>
<dbReference type="SUPFAM" id="SSF81653">
    <property type="entry name" value="Calcium ATPase, transduction domain A"/>
    <property type="match status" value="1"/>
</dbReference>
<evidence type="ECO:0000256" key="13">
    <source>
        <dbReference type="ARBA" id="ARBA00049360"/>
    </source>
</evidence>
<evidence type="ECO:0000256" key="11">
    <source>
        <dbReference type="ARBA" id="ARBA00022989"/>
    </source>
</evidence>
<dbReference type="PANTHER" id="PTHR45630:SF8">
    <property type="entry name" value="CATION-TRANSPORTING ATPASE"/>
    <property type="match status" value="1"/>
</dbReference>
<dbReference type="PANTHER" id="PTHR45630">
    <property type="entry name" value="CATION-TRANSPORTING ATPASE-RELATED"/>
    <property type="match status" value="1"/>
</dbReference>
<evidence type="ECO:0000259" key="15">
    <source>
        <dbReference type="Pfam" id="PF00122"/>
    </source>
</evidence>
<keyword evidence="6 14" id="KW-0547">Nucleotide-binding</keyword>
<dbReference type="InterPro" id="IPR047821">
    <property type="entry name" value="P5B-type_ATPase"/>
</dbReference>
<dbReference type="PROSITE" id="PS00154">
    <property type="entry name" value="ATPASE_E1_E2"/>
    <property type="match status" value="1"/>
</dbReference>
<dbReference type="NCBIfam" id="TIGR01494">
    <property type="entry name" value="ATPase_P-type"/>
    <property type="match status" value="2"/>
</dbReference>
<keyword evidence="4 14" id="KW-0812">Transmembrane</keyword>
<feature type="transmembrane region" description="Helical" evidence="14">
    <location>
        <begin position="226"/>
        <end position="246"/>
    </location>
</feature>
<keyword evidence="8 14" id="KW-0067">ATP-binding</keyword>
<comment type="similarity">
    <text evidence="2 14">Belongs to the cation transport ATPase (P-type) (TC 3.A.3) family. Type V subfamily.</text>
</comment>
<dbReference type="GO" id="GO:0015662">
    <property type="term" value="F:P-type ion transporter activity"/>
    <property type="evidence" value="ECO:0007669"/>
    <property type="project" value="InterPro"/>
</dbReference>
<comment type="catalytic activity">
    <reaction evidence="13 14">
        <text>ATP + H2O = ADP + phosphate + H(+)</text>
        <dbReference type="Rhea" id="RHEA:13065"/>
        <dbReference type="ChEBI" id="CHEBI:15377"/>
        <dbReference type="ChEBI" id="CHEBI:15378"/>
        <dbReference type="ChEBI" id="CHEBI:30616"/>
        <dbReference type="ChEBI" id="CHEBI:43474"/>
        <dbReference type="ChEBI" id="CHEBI:456216"/>
    </reaction>
</comment>
<keyword evidence="19" id="KW-1185">Reference proteome</keyword>
<dbReference type="GO" id="GO:0005524">
    <property type="term" value="F:ATP binding"/>
    <property type="evidence" value="ECO:0007669"/>
    <property type="project" value="UniProtKB-UniRule"/>
</dbReference>
<gene>
    <name evidence="18" type="primary">ATP13A3</name>
    <name evidence="18" type="ORF">AWC38_SpisGene3219</name>
</gene>
<evidence type="ECO:0000256" key="12">
    <source>
        <dbReference type="ARBA" id="ARBA00023136"/>
    </source>
</evidence>
<evidence type="ECO:0000256" key="7">
    <source>
        <dbReference type="ARBA" id="ARBA00022753"/>
    </source>
</evidence>
<comment type="caution">
    <text evidence="18">The sequence shown here is derived from an EMBL/GenBank/DDBJ whole genome shotgun (WGS) entry which is preliminary data.</text>
</comment>
<dbReference type="SFLD" id="SFLDG00002">
    <property type="entry name" value="C1.7:_P-type_atpase_like"/>
    <property type="match status" value="1"/>
</dbReference>
<dbReference type="InterPro" id="IPR008250">
    <property type="entry name" value="ATPase_P-typ_transduc_dom_A_sf"/>
</dbReference>
<dbReference type="AlphaFoldDB" id="A0A2B4STL1"/>
<feature type="transmembrane region" description="Helical" evidence="14">
    <location>
        <begin position="33"/>
        <end position="52"/>
    </location>
</feature>
<reference evidence="19" key="1">
    <citation type="journal article" date="2017" name="bioRxiv">
        <title>Comparative analysis of the genomes of Stylophora pistillata and Acropora digitifera provides evidence for extensive differences between species of corals.</title>
        <authorList>
            <person name="Voolstra C.R."/>
            <person name="Li Y."/>
            <person name="Liew Y.J."/>
            <person name="Baumgarten S."/>
            <person name="Zoccola D."/>
            <person name="Flot J.-F."/>
            <person name="Tambutte S."/>
            <person name="Allemand D."/>
            <person name="Aranda M."/>
        </authorList>
    </citation>
    <scope>NUCLEOTIDE SEQUENCE [LARGE SCALE GENOMIC DNA]</scope>
</reference>
<dbReference type="FunFam" id="3.40.50.1000:FF:000045">
    <property type="entry name" value="Cation-transporting ATPase"/>
    <property type="match status" value="1"/>
</dbReference>
<dbReference type="InterPro" id="IPR023299">
    <property type="entry name" value="ATPase_P-typ_cyto_dom_N"/>
</dbReference>
<feature type="transmembrane region" description="Helical" evidence="14">
    <location>
        <begin position="1062"/>
        <end position="1081"/>
    </location>
</feature>
<evidence type="ECO:0000256" key="8">
    <source>
        <dbReference type="ARBA" id="ARBA00022840"/>
    </source>
</evidence>
<evidence type="ECO:0000256" key="14">
    <source>
        <dbReference type="RuleBase" id="RU362082"/>
    </source>
</evidence>
<organism evidence="18 19">
    <name type="scientific">Stylophora pistillata</name>
    <name type="common">Smooth cauliflower coral</name>
    <dbReference type="NCBI Taxonomy" id="50429"/>
    <lineage>
        <taxon>Eukaryota</taxon>
        <taxon>Metazoa</taxon>
        <taxon>Cnidaria</taxon>
        <taxon>Anthozoa</taxon>
        <taxon>Hexacorallia</taxon>
        <taxon>Scleractinia</taxon>
        <taxon>Astrocoeniina</taxon>
        <taxon>Pocilloporidae</taxon>
        <taxon>Stylophora</taxon>
    </lineage>
</organism>
<dbReference type="GO" id="GO:0016887">
    <property type="term" value="F:ATP hydrolysis activity"/>
    <property type="evidence" value="ECO:0007669"/>
    <property type="project" value="InterPro"/>
</dbReference>
<dbReference type="GO" id="GO:0046872">
    <property type="term" value="F:metal ion binding"/>
    <property type="evidence" value="ECO:0007669"/>
    <property type="project" value="UniProtKB-UniRule"/>
</dbReference>
<feature type="domain" description="P-type ATPase A" evidence="15">
    <location>
        <begin position="262"/>
        <end position="392"/>
    </location>
</feature>
<dbReference type="SUPFAM" id="SSF81665">
    <property type="entry name" value="Calcium ATPase, transmembrane domain M"/>
    <property type="match status" value="1"/>
</dbReference>
<sequence length="1162" mass="130027">MENKIDVKYCHIDDEDREELGCFGYCFNIYKSIIYYLLGCCTGGFIFLVAYWRPDWALKFKCSPCPLKKATHVLLKTCYGAWFVEEVHTIMIDKERSHSNSSTVEFHGGNCSHYDETETLLSEGDSGGLISQRKYFCYKYLRYVWDEDHGRFHLLRGLDGGSHPRLFFQCLSGLSSDEVQLRQKIYGPNVIDVTVKSYGRLFLEEVADPFYVFQFCSIVLWSTDDYYYYALAILIVTMVSITITVYQTKMHLQRLRSMVAVSERVTVLRNNADEMDVLSEELVPGDVLVIPPNGAQVHCDSVLISGNCIVNESMLTGESVPVTKIPLPYIKGLSNSPLEQREEQYNPERHKRHTLFNGTNVIQTRYYGNARVLAVVVRTGFSTTKGGLMRSILSPKPVGFKFFRDSMRFIGLMTILAMVGFSYSMYTLVLNGMSVGKIVLKSLDVITIAVPPALPAAMSVGIVYALQRLKKKQIYCINPSRISVCGKLKLFCFDKTGTLTEDGLNLLGVLPVHSAGFGRVAPGAKNIPQGPILAAMATCHSLTMIDGRLSGDPLDLKMFEATDWILEEPGEDNTKFDNIVPTIVKPKTAEEFIVEYALKGHTPYEIAVVRQFPFSSDLQRMSVVCRTLGAPNMDVYVKGAPETITTLCQPQTVPGDFTNILQHYTMKGYRVLGLAWKPLDSKLSWHQVQRVTRDRIESDLLLLGLLIFQNALKPQSYPVIRALQNADIRTVMVTGDNMLTAVSVARDCGMIAPSHQVIELSAKLSEDHSHELHVKWCVVGAVQSGSHDYESEYNNADRGRRCFHVAVSGKTFALIRIHKPQLFNKVLVSGTVFARMSPDQKTHLIQGLQNLNYCVGMCGDGANDCGALKVAHAGISLSEAEASVASPFTSKIPHIECVPAVVREGRAALVTSFGIFKYMALYSIVQFVSVLLLYSISSNLGDWQYLYIDLVVITSLAVVMGKTQAYPVLVAKRPGGSLMSPIVLFSLISHIAVQTIVQVAGFYYVQSQSWFSAVHVTDKNATYVKCHQNAVLFALSSFQYIHLAVVFSGGAPYRQPFYKSGYFLLVVVFLTVFTGFLVVLPGETLQHFFQLATIPDKIFRWTLVGIAACNCLISLFIEMYIVPSQCLKKVLNRLFCKTHPKNYFRILQRQLEQDFDWPPCQS</sequence>
<dbReference type="GO" id="GO:0015203">
    <property type="term" value="F:polyamine transmembrane transporter activity"/>
    <property type="evidence" value="ECO:0007669"/>
    <property type="project" value="TreeGrafter"/>
</dbReference>
<feature type="transmembrane region" description="Helical" evidence="14">
    <location>
        <begin position="446"/>
        <end position="466"/>
    </location>
</feature>
<dbReference type="Pfam" id="PF13246">
    <property type="entry name" value="Cation_ATPase"/>
    <property type="match status" value="1"/>
</dbReference>
<dbReference type="SFLD" id="SFLDF00027">
    <property type="entry name" value="p-type_atpase"/>
    <property type="match status" value="1"/>
</dbReference>
<dbReference type="Gene3D" id="3.40.1110.10">
    <property type="entry name" value="Calcium-transporting ATPase, cytoplasmic domain N"/>
    <property type="match status" value="1"/>
</dbReference>
<dbReference type="EMBL" id="LSMT01000029">
    <property type="protein sequence ID" value="PFX31918.1"/>
    <property type="molecule type" value="Genomic_DNA"/>
</dbReference>
<dbReference type="PRINTS" id="PR00121">
    <property type="entry name" value="NAKATPASE"/>
</dbReference>
<evidence type="ECO:0000256" key="4">
    <source>
        <dbReference type="ARBA" id="ARBA00022692"/>
    </source>
</evidence>
<dbReference type="Gene3D" id="2.70.150.10">
    <property type="entry name" value="Calcium-transporting ATPase, cytoplasmic transduction domain A"/>
    <property type="match status" value="1"/>
</dbReference>
<evidence type="ECO:0000256" key="2">
    <source>
        <dbReference type="ARBA" id="ARBA00006000"/>
    </source>
</evidence>
<dbReference type="CDD" id="cd07542">
    <property type="entry name" value="P-type_ATPase_cation"/>
    <property type="match status" value="1"/>
</dbReference>
<dbReference type="SFLD" id="SFLDS00003">
    <property type="entry name" value="Haloacid_Dehalogenase"/>
    <property type="match status" value="1"/>
</dbReference>
<keyword evidence="3" id="KW-0597">Phosphoprotein</keyword>
<dbReference type="GO" id="GO:0031902">
    <property type="term" value="C:late endosome membrane"/>
    <property type="evidence" value="ECO:0007669"/>
    <property type="project" value="UniProtKB-SubCell"/>
</dbReference>
<dbReference type="InterPro" id="IPR004014">
    <property type="entry name" value="ATPase_P-typ_cation-transptr_N"/>
</dbReference>
<keyword evidence="12 14" id="KW-0472">Membrane</keyword>
<dbReference type="GO" id="GO:0019829">
    <property type="term" value="F:ATPase-coupled monoatomic cation transmembrane transporter activity"/>
    <property type="evidence" value="ECO:0007669"/>
    <property type="project" value="UniProtKB-UniRule"/>
</dbReference>
<evidence type="ECO:0000256" key="9">
    <source>
        <dbReference type="ARBA" id="ARBA00022842"/>
    </source>
</evidence>
<dbReference type="Pfam" id="PF00690">
    <property type="entry name" value="Cation_ATPase_N"/>
    <property type="match status" value="1"/>
</dbReference>
<dbReference type="InterPro" id="IPR036412">
    <property type="entry name" value="HAD-like_sf"/>
</dbReference>
<dbReference type="InterPro" id="IPR023298">
    <property type="entry name" value="ATPase_P-typ_TM_dom_sf"/>
</dbReference>
<dbReference type="SUPFAM" id="SSF56784">
    <property type="entry name" value="HAD-like"/>
    <property type="match status" value="1"/>
</dbReference>
<feature type="domain" description="Cation-transporting P-type ATPase N-terminal" evidence="16">
    <location>
        <begin position="172"/>
        <end position="220"/>
    </location>
</feature>
<dbReference type="InterPro" id="IPR001757">
    <property type="entry name" value="P_typ_ATPase"/>
</dbReference>
<feature type="transmembrane region" description="Helical" evidence="14">
    <location>
        <begin position="1101"/>
        <end position="1122"/>
    </location>
</feature>
<dbReference type="Pfam" id="PF12409">
    <property type="entry name" value="P5-ATPase"/>
    <property type="match status" value="1"/>
</dbReference>
<dbReference type="STRING" id="50429.A0A2B4STL1"/>
<feature type="transmembrane region" description="Helical" evidence="14">
    <location>
        <begin position="409"/>
        <end position="426"/>
    </location>
</feature>
<keyword evidence="7" id="KW-0967">Endosome</keyword>
<dbReference type="InterPro" id="IPR018303">
    <property type="entry name" value="ATPase_P-typ_P_site"/>
</dbReference>
<evidence type="ECO:0000256" key="6">
    <source>
        <dbReference type="ARBA" id="ARBA00022741"/>
    </source>
</evidence>
<dbReference type="OrthoDB" id="48943at2759"/>
<dbReference type="Pfam" id="PF00122">
    <property type="entry name" value="E1-E2_ATPase"/>
    <property type="match status" value="1"/>
</dbReference>
<dbReference type="InterPro" id="IPR047819">
    <property type="entry name" value="P5A-ATPase_N"/>
</dbReference>
<evidence type="ECO:0000256" key="3">
    <source>
        <dbReference type="ARBA" id="ARBA00022553"/>
    </source>
</evidence>
<evidence type="ECO:0000259" key="17">
    <source>
        <dbReference type="Pfam" id="PF12409"/>
    </source>
</evidence>
<keyword evidence="9 14" id="KW-0460">Magnesium</keyword>
<name>A0A2B4STL1_STYPI</name>
<proteinExistence type="inferred from homology"/>
<evidence type="ECO:0000313" key="19">
    <source>
        <dbReference type="Proteomes" id="UP000225706"/>
    </source>
</evidence>
<accession>A0A2B4STL1</accession>
<dbReference type="InterPro" id="IPR006544">
    <property type="entry name" value="P-type_TPase_V"/>
</dbReference>
<keyword evidence="5 14" id="KW-0479">Metal-binding</keyword>
<dbReference type="NCBIfam" id="TIGR01657">
    <property type="entry name" value="P-ATPase-V"/>
    <property type="match status" value="1"/>
</dbReference>
<dbReference type="PRINTS" id="PR00119">
    <property type="entry name" value="CATATPASE"/>
</dbReference>
<evidence type="ECO:0000259" key="16">
    <source>
        <dbReference type="Pfam" id="PF00690"/>
    </source>
</evidence>
<dbReference type="GO" id="GO:0006874">
    <property type="term" value="P:intracellular calcium ion homeostasis"/>
    <property type="evidence" value="ECO:0007669"/>
    <property type="project" value="TreeGrafter"/>
</dbReference>
<protein>
    <recommendedName>
        <fullName evidence="14">Cation-transporting ATPase</fullName>
        <ecNumber evidence="14">7.2.2.-</ecNumber>
    </recommendedName>
</protein>
<feature type="transmembrane region" description="Helical" evidence="14">
    <location>
        <begin position="1030"/>
        <end position="1050"/>
    </location>
</feature>
<comment type="subcellular location">
    <subcellularLocation>
        <location evidence="1">Late endosome membrane</location>
        <topology evidence="1">Multi-pass membrane protein</topology>
    </subcellularLocation>
    <subcellularLocation>
        <location evidence="14">Membrane</location>
        <topology evidence="14">Multi-pass membrane protein</topology>
    </subcellularLocation>
</comment>